<dbReference type="RefSeq" id="WP_354555014.1">
    <property type="nucleotide sequence ID" value="NZ_JBEPMB010000001.1"/>
</dbReference>
<dbReference type="EMBL" id="JBEPMB010000001">
    <property type="protein sequence ID" value="MET3612453.1"/>
    <property type="molecule type" value="Genomic_DNA"/>
</dbReference>
<evidence type="ECO:0000313" key="4">
    <source>
        <dbReference type="Proteomes" id="UP001549047"/>
    </source>
</evidence>
<evidence type="ECO:0000256" key="1">
    <source>
        <dbReference type="SAM" id="Coils"/>
    </source>
</evidence>
<accession>A0ABV2IVQ9</accession>
<reference evidence="3 4" key="1">
    <citation type="submission" date="2024-06" db="EMBL/GenBank/DDBJ databases">
        <title>Genomic Encyclopedia of Type Strains, Phase IV (KMG-IV): sequencing the most valuable type-strain genomes for metagenomic binning, comparative biology and taxonomic classification.</title>
        <authorList>
            <person name="Goeker M."/>
        </authorList>
    </citation>
    <scope>NUCLEOTIDE SEQUENCE [LARGE SCALE GENOMIC DNA]</scope>
    <source>
        <strain evidence="3 4">DSM 29780</strain>
    </source>
</reference>
<organism evidence="3 4">
    <name type="scientific">Rhizobium aquaticum</name>
    <dbReference type="NCBI Taxonomy" id="1549636"/>
    <lineage>
        <taxon>Bacteria</taxon>
        <taxon>Pseudomonadati</taxon>
        <taxon>Pseudomonadota</taxon>
        <taxon>Alphaproteobacteria</taxon>
        <taxon>Hyphomicrobiales</taxon>
        <taxon>Rhizobiaceae</taxon>
        <taxon>Rhizobium/Agrobacterium group</taxon>
        <taxon>Rhizobium</taxon>
    </lineage>
</organism>
<evidence type="ECO:0000313" key="3">
    <source>
        <dbReference type="EMBL" id="MET3612453.1"/>
    </source>
</evidence>
<evidence type="ECO:0000256" key="2">
    <source>
        <dbReference type="SAM" id="Phobius"/>
    </source>
</evidence>
<sequence>MTEHYSVAGVYGREANPLVNVAFHRVSWGAVFAGVAVMLVVQILLNLLGGGIGAGIVNPASTDNPSAATASMTTAAWLIGSGIIAAFIGGYVASRLSGRPVRSTGGLHGIVSWATTTLVVVYLLTTSIGGLIGGAFSGLGSIVQGSGATVATVATAAAPSIAKAPDPMAGIEQSIRNATGGNDPAALRDAAVASVKAALTGEEVKAEEARNRAADAIAKAQNIPVDQARQQVAQYEQQYKDAAAKAKQSATEAAQTAAKAFSAGAIIAFAALVIGALAAWLGGLTGTTRMSREELALVP</sequence>
<gene>
    <name evidence="3" type="ORF">ABID16_000758</name>
</gene>
<feature type="transmembrane region" description="Helical" evidence="2">
    <location>
        <begin position="74"/>
        <end position="93"/>
    </location>
</feature>
<proteinExistence type="predicted"/>
<name>A0ABV2IVQ9_9HYPH</name>
<dbReference type="Proteomes" id="UP001549047">
    <property type="component" value="Unassembled WGS sequence"/>
</dbReference>
<protein>
    <recommendedName>
        <fullName evidence="5">PhnA-like protein</fullName>
    </recommendedName>
</protein>
<feature type="transmembrane region" description="Helical" evidence="2">
    <location>
        <begin position="105"/>
        <end position="124"/>
    </location>
</feature>
<keyword evidence="2" id="KW-1133">Transmembrane helix</keyword>
<keyword evidence="4" id="KW-1185">Reference proteome</keyword>
<keyword evidence="2" id="KW-0472">Membrane</keyword>
<feature type="transmembrane region" description="Helical" evidence="2">
    <location>
        <begin position="30"/>
        <end position="54"/>
    </location>
</feature>
<keyword evidence="2" id="KW-0812">Transmembrane</keyword>
<keyword evidence="1" id="KW-0175">Coiled coil</keyword>
<evidence type="ECO:0008006" key="5">
    <source>
        <dbReference type="Google" id="ProtNLM"/>
    </source>
</evidence>
<feature type="transmembrane region" description="Helical" evidence="2">
    <location>
        <begin position="260"/>
        <end position="282"/>
    </location>
</feature>
<feature type="coiled-coil region" evidence="1">
    <location>
        <begin position="225"/>
        <end position="252"/>
    </location>
</feature>
<comment type="caution">
    <text evidence="3">The sequence shown here is derived from an EMBL/GenBank/DDBJ whole genome shotgun (WGS) entry which is preliminary data.</text>
</comment>